<dbReference type="GO" id="GO:0005886">
    <property type="term" value="C:plasma membrane"/>
    <property type="evidence" value="ECO:0007669"/>
    <property type="project" value="TreeGrafter"/>
</dbReference>
<protein>
    <submittedName>
        <fullName evidence="8">Growth arrest specific 7</fullName>
    </submittedName>
</protein>
<keyword evidence="9" id="KW-1185">Reference proteome</keyword>
<reference evidence="8 9" key="1">
    <citation type="journal article" date="2011" name="Genome Biol. Evol.">
        <title>Integration of the genetic map and genome assembly of fugu facilitates insights into distinct features of genome evolution in teleosts and mammals.</title>
        <authorList>
            <person name="Kai W."/>
            <person name="Kikuchi K."/>
            <person name="Tohari S."/>
            <person name="Chew A.K."/>
            <person name="Tay A."/>
            <person name="Fujiwara A."/>
            <person name="Hosoya S."/>
            <person name="Suetake H."/>
            <person name="Naruse K."/>
            <person name="Brenner S."/>
            <person name="Suzuki Y."/>
            <person name="Venkatesh B."/>
        </authorList>
    </citation>
    <scope>NUCLEOTIDE SEQUENCE [LARGE SCALE GENOMIC DNA]</scope>
</reference>
<dbReference type="PANTHER" id="PTHR23065:SF57">
    <property type="entry name" value="GROWTH ARREST-SPECIFIC PROTEIN 7"/>
    <property type="match status" value="1"/>
</dbReference>
<reference evidence="8" key="2">
    <citation type="submission" date="2025-08" db="UniProtKB">
        <authorList>
            <consortium name="Ensembl"/>
        </authorList>
    </citation>
    <scope>IDENTIFICATION</scope>
</reference>
<proteinExistence type="predicted"/>
<dbReference type="SUPFAM" id="SSF103657">
    <property type="entry name" value="BAR/IMD domain-like"/>
    <property type="match status" value="1"/>
</dbReference>
<dbReference type="Gene3D" id="2.20.70.10">
    <property type="match status" value="1"/>
</dbReference>
<dbReference type="GO" id="GO:0048268">
    <property type="term" value="P:clathrin coat assembly"/>
    <property type="evidence" value="ECO:0007669"/>
    <property type="project" value="TreeGrafter"/>
</dbReference>
<keyword evidence="3 4" id="KW-0175">Coiled coil</keyword>
<dbReference type="Pfam" id="PF07653">
    <property type="entry name" value="SH3_2"/>
    <property type="match status" value="1"/>
</dbReference>
<dbReference type="GO" id="GO:0005905">
    <property type="term" value="C:clathrin-coated pit"/>
    <property type="evidence" value="ECO:0007669"/>
    <property type="project" value="TreeGrafter"/>
</dbReference>
<organism evidence="8 9">
    <name type="scientific">Takifugu rubripes</name>
    <name type="common">Japanese pufferfish</name>
    <name type="synonym">Fugu rubripes</name>
    <dbReference type="NCBI Taxonomy" id="31033"/>
    <lineage>
        <taxon>Eukaryota</taxon>
        <taxon>Metazoa</taxon>
        <taxon>Chordata</taxon>
        <taxon>Craniata</taxon>
        <taxon>Vertebrata</taxon>
        <taxon>Euteleostomi</taxon>
        <taxon>Actinopterygii</taxon>
        <taxon>Neopterygii</taxon>
        <taxon>Teleostei</taxon>
        <taxon>Neoteleostei</taxon>
        <taxon>Acanthomorphata</taxon>
        <taxon>Eupercaria</taxon>
        <taxon>Tetraodontiformes</taxon>
        <taxon>Tetradontoidea</taxon>
        <taxon>Tetraodontidae</taxon>
        <taxon>Takifugu</taxon>
    </lineage>
</organism>
<evidence type="ECO:0000256" key="1">
    <source>
        <dbReference type="ARBA" id="ARBA00022443"/>
    </source>
</evidence>
<dbReference type="GO" id="GO:0072583">
    <property type="term" value="P:clathrin-dependent endocytosis"/>
    <property type="evidence" value="ECO:0007669"/>
    <property type="project" value="TreeGrafter"/>
</dbReference>
<sequence length="436" mass="50783">MSGSYYRSLYPFSGDQHQQGLSFDAGEIIRVVQALPGGWWEGERDGHRGWFPSSYVQILEVSTPIDVYPLPPQWKCYMSPHGRRYYVNTINNGESQLLETHSLPQWDFEGASFFFCQSPGSTSPTRKQGKESTVTINYVTFPSLACMTEQQLLKPKEWSYCDFFWNDKRDAQSNSCVTGFDVLLQKQLKGKQMQKEMAEFIRERIKIEEEYAKNLSKLSQIPLADQEEGTLGEAWAQLKKSLADEAEVHLKFSSKLQSEVEKPLLTFRENFKKDMKRFDHHISDLRKQLASRYAAVEKARKALADRQKELEVKTQQLEIKLSSKIEEDIKKARRKSTQAGDDLMRCVDLYNQSQSKWFEEIVTTSLELERLEVERVEMIRQHLCQYTTLRHETDMFNQSTVEPVDQLLQCVDPAKDRELWVRDNKTGEIRPVDMEI</sequence>
<dbReference type="GO" id="GO:0048812">
    <property type="term" value="P:neuron projection morphogenesis"/>
    <property type="evidence" value="ECO:0007669"/>
    <property type="project" value="TreeGrafter"/>
</dbReference>
<dbReference type="SMART" id="SM00055">
    <property type="entry name" value="FCH"/>
    <property type="match status" value="1"/>
</dbReference>
<dbReference type="SMART" id="SM00326">
    <property type="entry name" value="SH3"/>
    <property type="match status" value="1"/>
</dbReference>
<evidence type="ECO:0000259" key="7">
    <source>
        <dbReference type="PROSITE" id="PS51741"/>
    </source>
</evidence>
<evidence type="ECO:0000313" key="9">
    <source>
        <dbReference type="Proteomes" id="UP000005226"/>
    </source>
</evidence>
<dbReference type="Gene3D" id="1.20.1270.60">
    <property type="entry name" value="Arfaptin homology (AH) domain/BAR domain"/>
    <property type="match status" value="1"/>
</dbReference>
<dbReference type="GO" id="GO:0030136">
    <property type="term" value="C:clathrin-coated vesicle"/>
    <property type="evidence" value="ECO:0007669"/>
    <property type="project" value="TreeGrafter"/>
</dbReference>
<dbReference type="InterPro" id="IPR036028">
    <property type="entry name" value="SH3-like_dom_sf"/>
</dbReference>
<dbReference type="PANTHER" id="PTHR23065">
    <property type="entry name" value="PROLINE-SERINE-THREONINE PHOSPHATASE INTERACTING PROTEIN 1"/>
    <property type="match status" value="1"/>
</dbReference>
<dbReference type="InterPro" id="IPR001060">
    <property type="entry name" value="FCH_dom"/>
</dbReference>
<gene>
    <name evidence="8" type="primary">LOC101076389</name>
</gene>
<dbReference type="CDD" id="cd07649">
    <property type="entry name" value="F-BAR_GAS7"/>
    <property type="match status" value="1"/>
</dbReference>
<dbReference type="InterPro" id="IPR031160">
    <property type="entry name" value="F_BAR_dom"/>
</dbReference>
<feature type="domain" description="SH3" evidence="5">
    <location>
        <begin position="1"/>
        <end position="61"/>
    </location>
</feature>
<dbReference type="InterPro" id="IPR001202">
    <property type="entry name" value="WW_dom"/>
</dbReference>
<dbReference type="Pfam" id="PF00611">
    <property type="entry name" value="FCH"/>
    <property type="match status" value="1"/>
</dbReference>
<evidence type="ECO:0000259" key="5">
    <source>
        <dbReference type="PROSITE" id="PS50002"/>
    </source>
</evidence>
<dbReference type="CDD" id="cd00201">
    <property type="entry name" value="WW"/>
    <property type="match status" value="1"/>
</dbReference>
<name>A0A674M907_TAKRU</name>
<dbReference type="Gene3D" id="2.30.30.40">
    <property type="entry name" value="SH3 Domains"/>
    <property type="match status" value="1"/>
</dbReference>
<dbReference type="InterPro" id="IPR001452">
    <property type="entry name" value="SH3_domain"/>
</dbReference>
<keyword evidence="1 2" id="KW-0728">SH3 domain</keyword>
<feature type="domain" description="F-BAR" evidence="7">
    <location>
        <begin position="156"/>
        <end position="416"/>
    </location>
</feature>
<dbReference type="Proteomes" id="UP000005226">
    <property type="component" value="Chromosome 1"/>
</dbReference>
<accession>A0A674M907</accession>
<dbReference type="PROSITE" id="PS51741">
    <property type="entry name" value="F_BAR"/>
    <property type="match status" value="1"/>
</dbReference>
<feature type="domain" description="WW" evidence="6">
    <location>
        <begin position="68"/>
        <end position="88"/>
    </location>
</feature>
<evidence type="ECO:0000313" key="8">
    <source>
        <dbReference type="Ensembl" id="ENSTRUP00000057789.1"/>
    </source>
</evidence>
<dbReference type="PROSITE" id="PS50020">
    <property type="entry name" value="WW_DOMAIN_2"/>
    <property type="match status" value="1"/>
</dbReference>
<dbReference type="PROSITE" id="PS50002">
    <property type="entry name" value="SH3"/>
    <property type="match status" value="1"/>
</dbReference>
<dbReference type="CDD" id="cd11829">
    <property type="entry name" value="SH3_GAS7"/>
    <property type="match status" value="1"/>
</dbReference>
<evidence type="ECO:0000256" key="3">
    <source>
        <dbReference type="PROSITE-ProRule" id="PRU01077"/>
    </source>
</evidence>
<dbReference type="Pfam" id="PF16623">
    <property type="entry name" value="WW_FCH_linker"/>
    <property type="match status" value="1"/>
</dbReference>
<dbReference type="FunFam" id="1.20.1270.60:FF:000024">
    <property type="entry name" value="growth arrest-specific protein 7 isoform X2"/>
    <property type="match status" value="1"/>
</dbReference>
<feature type="coiled-coil region" evidence="4">
    <location>
        <begin position="293"/>
        <end position="320"/>
    </location>
</feature>
<dbReference type="Ensembl" id="ENSTRUT00000062951.1">
    <property type="protein sequence ID" value="ENSTRUP00000057789.1"/>
    <property type="gene ID" value="ENSTRUG00000000066.3"/>
</dbReference>
<dbReference type="InterPro" id="IPR037957">
    <property type="entry name" value="GAS7_F-BAR"/>
</dbReference>
<evidence type="ECO:0000256" key="4">
    <source>
        <dbReference type="SAM" id="Coils"/>
    </source>
</evidence>
<dbReference type="SUPFAM" id="SSF50044">
    <property type="entry name" value="SH3-domain"/>
    <property type="match status" value="1"/>
</dbReference>
<evidence type="ECO:0000259" key="6">
    <source>
        <dbReference type="PROSITE" id="PS50020"/>
    </source>
</evidence>
<dbReference type="InterPro" id="IPR027267">
    <property type="entry name" value="AH/BAR_dom_sf"/>
</dbReference>
<dbReference type="AlphaFoldDB" id="A0A674M907"/>
<reference evidence="8" key="3">
    <citation type="submission" date="2025-09" db="UniProtKB">
        <authorList>
            <consortium name="Ensembl"/>
        </authorList>
    </citation>
    <scope>IDENTIFICATION</scope>
</reference>
<dbReference type="FunFam" id="2.30.30.40:FF:000216">
    <property type="entry name" value="growth arrest-specific protein 7 isoform X1"/>
    <property type="match status" value="1"/>
</dbReference>
<dbReference type="GeneTree" id="ENSGT00940000156268"/>
<evidence type="ECO:0000256" key="2">
    <source>
        <dbReference type="PROSITE-ProRule" id="PRU00192"/>
    </source>
</evidence>